<dbReference type="EMBL" id="LUEZ02000071">
    <property type="protein sequence ID" value="RDB20068.1"/>
    <property type="molecule type" value="Genomic_DNA"/>
</dbReference>
<keyword evidence="3" id="KW-1185">Reference proteome</keyword>
<evidence type="ECO:0000256" key="1">
    <source>
        <dbReference type="SAM" id="MobiDB-lite"/>
    </source>
</evidence>
<protein>
    <submittedName>
        <fullName evidence="2">Uncharacterized protein</fullName>
    </submittedName>
</protein>
<evidence type="ECO:0000313" key="3">
    <source>
        <dbReference type="Proteomes" id="UP000076154"/>
    </source>
</evidence>
<dbReference type="InParanoid" id="A0A369JDW1"/>
<gene>
    <name evidence="2" type="ORF">Hypma_012906</name>
</gene>
<comment type="caution">
    <text evidence="2">The sequence shown here is derived from an EMBL/GenBank/DDBJ whole genome shotgun (WGS) entry which is preliminary data.</text>
</comment>
<accession>A0A369JDW1</accession>
<organism evidence="2 3">
    <name type="scientific">Hypsizygus marmoreus</name>
    <name type="common">White beech mushroom</name>
    <name type="synonym">Agaricus marmoreus</name>
    <dbReference type="NCBI Taxonomy" id="39966"/>
    <lineage>
        <taxon>Eukaryota</taxon>
        <taxon>Fungi</taxon>
        <taxon>Dikarya</taxon>
        <taxon>Basidiomycota</taxon>
        <taxon>Agaricomycotina</taxon>
        <taxon>Agaricomycetes</taxon>
        <taxon>Agaricomycetidae</taxon>
        <taxon>Agaricales</taxon>
        <taxon>Tricholomatineae</taxon>
        <taxon>Lyophyllaceae</taxon>
        <taxon>Hypsizygus</taxon>
    </lineage>
</organism>
<dbReference type="AlphaFoldDB" id="A0A369JDW1"/>
<reference evidence="2" key="1">
    <citation type="submission" date="2018-04" db="EMBL/GenBank/DDBJ databases">
        <title>Whole genome sequencing of Hypsizygus marmoreus.</title>
        <authorList>
            <person name="Choi I.-G."/>
            <person name="Min B."/>
            <person name="Kim J.-G."/>
            <person name="Kim S."/>
            <person name="Oh Y.-L."/>
            <person name="Kong W.-S."/>
            <person name="Park H."/>
            <person name="Jeong J."/>
            <person name="Song E.-S."/>
        </authorList>
    </citation>
    <scope>NUCLEOTIDE SEQUENCE [LARGE SCALE GENOMIC DNA]</scope>
    <source>
        <strain evidence="2">51987-8</strain>
    </source>
</reference>
<dbReference type="Proteomes" id="UP000076154">
    <property type="component" value="Unassembled WGS sequence"/>
</dbReference>
<evidence type="ECO:0000313" key="2">
    <source>
        <dbReference type="EMBL" id="RDB20068.1"/>
    </source>
</evidence>
<proteinExistence type="predicted"/>
<feature type="compositionally biased region" description="Basic and acidic residues" evidence="1">
    <location>
        <begin position="271"/>
        <end position="301"/>
    </location>
</feature>
<feature type="region of interest" description="Disordered" evidence="1">
    <location>
        <begin position="267"/>
        <end position="301"/>
    </location>
</feature>
<name>A0A369JDW1_HYPMA</name>
<sequence>MSSPAPGQRGIDRYLVPIFSTTFEEILILVPHERRLSFFWTSPSPSAHGTSPWKKSPPLAVFPTEGLAAICSGQLADQRTLMFSSPRSQGLSYVRHFDLATCSRLRHVPCIVILDVGGPILGLTFPLGLADQHLISTHALYVGFTVLLGLKAALECDFDSVGFISAFYIVLYDLVISPELGLDFSFQIPSPPSDKVLVSCELLGESHIYTLLLFQQLNTKCLPSLSQKFSIPRYQLTLISMRGARHPPKDLFVAGLAAGTPRQYIHGCGANHERGSTRGQEARSTDSLEPDQIKPRDIANE</sequence>